<gene>
    <name evidence="1" type="ORF">NCTC11343_04469</name>
</gene>
<dbReference type="EMBL" id="UAUU01000011">
    <property type="protein sequence ID" value="SPZ92421.1"/>
    <property type="molecule type" value="Genomic_DNA"/>
</dbReference>
<organism evidence="1 2">
    <name type="scientific">Sphingobacterium multivorum</name>
    <dbReference type="NCBI Taxonomy" id="28454"/>
    <lineage>
        <taxon>Bacteria</taxon>
        <taxon>Pseudomonadati</taxon>
        <taxon>Bacteroidota</taxon>
        <taxon>Sphingobacteriia</taxon>
        <taxon>Sphingobacteriales</taxon>
        <taxon>Sphingobacteriaceae</taxon>
        <taxon>Sphingobacterium</taxon>
    </lineage>
</organism>
<accession>A0A2X2JK65</accession>
<sequence>MVKLSDPELFLHLKNSIENQLEWGETAHWSTADFEKLSDKIQEKTGVILSVSTLKRIFGRIDYQSKPALTTLNTLARYVDHEDWRAFRNAYAQKYIPQEQALHKSAFEPKVKKRKQHGPIFIIAISSVFVLVLVGLFGNRFIPNKKPINNSAFHFSSKTMLTEGLPNSVVFNYDASAANENDSVFIAQSWDTSRKIQVDRKGKHHSAIYYYPGYFRAKLIIGNKIVREHDIQIKTNGWLGLVEAASGKEPLYFKKTEIVLPHETAITQELLNSYNVDLLPDAPLVRLYNQKDMTGVMTDNFSFETDIKTGASNNGNNCQRVEVLLQAKNDIIIVPLVNTACIGDIALTAGGFYTDSKQDDLSGFGCDLSKWTKLKIVCKNQQVKFWINDKPTYTTMIKNAPTEIVGLQYRFKGAGFVRNTRLSGSERKDISF</sequence>
<name>A0A2X2JK65_SPHMU</name>
<dbReference type="Proteomes" id="UP000251241">
    <property type="component" value="Unassembled WGS sequence"/>
</dbReference>
<evidence type="ECO:0000313" key="1">
    <source>
        <dbReference type="EMBL" id="SPZ92421.1"/>
    </source>
</evidence>
<dbReference type="GeneID" id="97179416"/>
<dbReference type="AlphaFoldDB" id="A0A2X2JK65"/>
<proteinExistence type="predicted"/>
<evidence type="ECO:0000313" key="2">
    <source>
        <dbReference type="Proteomes" id="UP000251241"/>
    </source>
</evidence>
<dbReference type="RefSeq" id="WP_070566861.1">
    <property type="nucleotide sequence ID" value="NZ_CP069793.1"/>
</dbReference>
<reference evidence="1 2" key="1">
    <citation type="submission" date="2018-06" db="EMBL/GenBank/DDBJ databases">
        <authorList>
            <consortium name="Pathogen Informatics"/>
            <person name="Doyle S."/>
        </authorList>
    </citation>
    <scope>NUCLEOTIDE SEQUENCE [LARGE SCALE GENOMIC DNA]</scope>
    <source>
        <strain evidence="1 2">NCTC11343</strain>
    </source>
</reference>
<protein>
    <submittedName>
        <fullName evidence="1">Uncharacterized protein</fullName>
    </submittedName>
</protein>